<dbReference type="InterPro" id="IPR013216">
    <property type="entry name" value="Methyltransf_11"/>
</dbReference>
<dbReference type="EC" id="2.1.1.163" evidence="2"/>
<dbReference type="GO" id="GO:0032259">
    <property type="term" value="P:methylation"/>
    <property type="evidence" value="ECO:0007669"/>
    <property type="project" value="UniProtKB-KW"/>
</dbReference>
<reference evidence="2 3" key="1">
    <citation type="submission" date="2018-03" db="EMBL/GenBank/DDBJ databases">
        <authorList>
            <person name="Keele B.F."/>
        </authorList>
    </citation>
    <scope>NUCLEOTIDE SEQUENCE [LARGE SCALE GENOMIC DNA]</scope>
    <source>
        <strain evidence="2 3">CECT 8626</strain>
    </source>
</reference>
<evidence type="ECO:0000259" key="1">
    <source>
        <dbReference type="Pfam" id="PF08241"/>
    </source>
</evidence>
<dbReference type="EMBL" id="OMOQ01000002">
    <property type="protein sequence ID" value="SPH23810.1"/>
    <property type="molecule type" value="Genomic_DNA"/>
</dbReference>
<dbReference type="OrthoDB" id="9787738at2"/>
<dbReference type="CDD" id="cd02440">
    <property type="entry name" value="AdoMet_MTases"/>
    <property type="match status" value="1"/>
</dbReference>
<proteinExistence type="predicted"/>
<protein>
    <submittedName>
        <fullName evidence="2">Demethylmenaquinone methyltransferase</fullName>
        <ecNumber evidence="2">2.1.1.163</ecNumber>
    </submittedName>
</protein>
<dbReference type="Pfam" id="PF08241">
    <property type="entry name" value="Methyltransf_11"/>
    <property type="match status" value="1"/>
</dbReference>
<sequence length="260" mass="27575">MDSVTDTGPAEVYERAFVPALFAQWGPILAEAAGVVPGARVLDVGCGTGAATTAAARSAQPGGRVIGLDPNADMLAVARRKPGIEWVEGRAETLPFPDASFDSVMSQFAIMFFDDRVAALREMARVLAPGGRMAVAVCGALEASPGYRVLAALLDRLFGRDVGDAFREPFVLGSREALQALAAGAELPRATVTERVGSVRFDSIADLVATERACVWTLGGLLDDDQFARLRDAAENELRPFAQDDRIAFDMPALILTAHL</sequence>
<dbReference type="Proteomes" id="UP000244924">
    <property type="component" value="Unassembled WGS sequence"/>
</dbReference>
<dbReference type="InterPro" id="IPR050508">
    <property type="entry name" value="Methyltransf_Superfamily"/>
</dbReference>
<name>A0A2R8BKJ0_9RHOB</name>
<gene>
    <name evidence="2" type="primary">menG_2</name>
    <name evidence="2" type="ORF">DEA8626_02882</name>
</gene>
<evidence type="ECO:0000313" key="2">
    <source>
        <dbReference type="EMBL" id="SPH23810.1"/>
    </source>
</evidence>
<dbReference type="PANTHER" id="PTHR42912">
    <property type="entry name" value="METHYLTRANSFERASE"/>
    <property type="match status" value="1"/>
</dbReference>
<dbReference type="RefSeq" id="WP_108853888.1">
    <property type="nucleotide sequence ID" value="NZ_OMOQ01000002.1"/>
</dbReference>
<dbReference type="Gene3D" id="3.40.50.150">
    <property type="entry name" value="Vaccinia Virus protein VP39"/>
    <property type="match status" value="1"/>
</dbReference>
<dbReference type="AlphaFoldDB" id="A0A2R8BKJ0"/>
<dbReference type="GO" id="GO:0043770">
    <property type="term" value="F:demethylmenaquinone methyltransferase activity"/>
    <property type="evidence" value="ECO:0007669"/>
    <property type="project" value="UniProtKB-EC"/>
</dbReference>
<accession>A0A2R8BKJ0</accession>
<dbReference type="SUPFAM" id="SSF53335">
    <property type="entry name" value="S-adenosyl-L-methionine-dependent methyltransferases"/>
    <property type="match status" value="1"/>
</dbReference>
<evidence type="ECO:0000313" key="3">
    <source>
        <dbReference type="Proteomes" id="UP000244924"/>
    </source>
</evidence>
<keyword evidence="3" id="KW-1185">Reference proteome</keyword>
<keyword evidence="2" id="KW-0808">Transferase</keyword>
<dbReference type="InterPro" id="IPR029063">
    <property type="entry name" value="SAM-dependent_MTases_sf"/>
</dbReference>
<dbReference type="PANTHER" id="PTHR42912:SF93">
    <property type="entry name" value="N6-ADENOSINE-METHYLTRANSFERASE TMT1A"/>
    <property type="match status" value="1"/>
</dbReference>
<organism evidence="2 3">
    <name type="scientific">Albidovulum aquaemixtae</name>
    <dbReference type="NCBI Taxonomy" id="1542388"/>
    <lineage>
        <taxon>Bacteria</taxon>
        <taxon>Pseudomonadati</taxon>
        <taxon>Pseudomonadota</taxon>
        <taxon>Alphaproteobacteria</taxon>
        <taxon>Rhodobacterales</taxon>
        <taxon>Paracoccaceae</taxon>
        <taxon>Albidovulum</taxon>
    </lineage>
</organism>
<feature type="domain" description="Methyltransferase type 11" evidence="1">
    <location>
        <begin position="42"/>
        <end position="134"/>
    </location>
</feature>
<keyword evidence="2" id="KW-0489">Methyltransferase</keyword>
<dbReference type="GO" id="GO:0008757">
    <property type="term" value="F:S-adenosylmethionine-dependent methyltransferase activity"/>
    <property type="evidence" value="ECO:0007669"/>
    <property type="project" value="InterPro"/>
</dbReference>